<dbReference type="Gene3D" id="2.30.30.140">
    <property type="match status" value="1"/>
</dbReference>
<name>A0A4Y9YS48_9APHY</name>
<dbReference type="InterPro" id="IPR035441">
    <property type="entry name" value="TFIIS/LEDGF_dom_sf"/>
</dbReference>
<feature type="compositionally biased region" description="Basic residues" evidence="1">
    <location>
        <begin position="161"/>
        <end position="177"/>
    </location>
</feature>
<feature type="domain" description="PWWP" evidence="2">
    <location>
        <begin position="20"/>
        <end position="64"/>
    </location>
</feature>
<comment type="caution">
    <text evidence="3">The sequence shown here is derived from an EMBL/GenBank/DDBJ whole genome shotgun (WGS) entry which is preliminary data.</text>
</comment>
<feature type="region of interest" description="Disordered" evidence="1">
    <location>
        <begin position="329"/>
        <end position="420"/>
    </location>
</feature>
<feature type="compositionally biased region" description="Acidic residues" evidence="1">
    <location>
        <begin position="379"/>
        <end position="389"/>
    </location>
</feature>
<evidence type="ECO:0000259" key="2">
    <source>
        <dbReference type="PROSITE" id="PS50812"/>
    </source>
</evidence>
<dbReference type="InterPro" id="IPR000313">
    <property type="entry name" value="PWWP_dom"/>
</dbReference>
<feature type="compositionally biased region" description="Acidic residues" evidence="1">
    <location>
        <begin position="181"/>
        <end position="194"/>
    </location>
</feature>
<dbReference type="STRING" id="34475.A0A4Y9YS48"/>
<dbReference type="Pfam" id="PF00855">
    <property type="entry name" value="PWWP"/>
    <property type="match status" value="1"/>
</dbReference>
<dbReference type="SUPFAM" id="SSF63748">
    <property type="entry name" value="Tudor/PWWP/MBT"/>
    <property type="match status" value="1"/>
</dbReference>
<dbReference type="SMART" id="SM00293">
    <property type="entry name" value="PWWP"/>
    <property type="match status" value="1"/>
</dbReference>
<dbReference type="Gene3D" id="1.20.930.10">
    <property type="entry name" value="Conserved domain common to transcription factors TFIIS, elongin A, CRSP70"/>
    <property type="match status" value="1"/>
</dbReference>
<feature type="compositionally biased region" description="Basic and acidic residues" evidence="1">
    <location>
        <begin position="211"/>
        <end position="224"/>
    </location>
</feature>
<evidence type="ECO:0000256" key="1">
    <source>
        <dbReference type="SAM" id="MobiDB-lite"/>
    </source>
</evidence>
<accession>A0A4Y9YS48</accession>
<dbReference type="PROSITE" id="PS50812">
    <property type="entry name" value="PWWP"/>
    <property type="match status" value="1"/>
</dbReference>
<reference evidence="3 4" key="1">
    <citation type="submission" date="2019-01" db="EMBL/GenBank/DDBJ databases">
        <title>Genome sequencing of the rare red list fungi Fomitopsis rosea.</title>
        <authorList>
            <person name="Buettner E."/>
            <person name="Kellner H."/>
        </authorList>
    </citation>
    <scope>NUCLEOTIDE SEQUENCE [LARGE SCALE GENOMIC DNA]</scope>
    <source>
        <strain evidence="3 4">DSM 105464</strain>
    </source>
</reference>
<dbReference type="EMBL" id="SEKV01000074">
    <property type="protein sequence ID" value="TFY65264.1"/>
    <property type="molecule type" value="Genomic_DNA"/>
</dbReference>
<dbReference type="SUPFAM" id="SSF47676">
    <property type="entry name" value="Conserved domain common to transcription factors TFIIS, elongin A, CRSP70"/>
    <property type="match status" value="1"/>
</dbReference>
<gene>
    <name evidence="3" type="ORF">EVJ58_g2092</name>
</gene>
<dbReference type="AlphaFoldDB" id="A0A4Y9YS48"/>
<protein>
    <recommendedName>
        <fullName evidence="2">PWWP domain-containing protein</fullName>
    </recommendedName>
</protein>
<evidence type="ECO:0000313" key="3">
    <source>
        <dbReference type="EMBL" id="TFY65264.1"/>
    </source>
</evidence>
<organism evidence="3 4">
    <name type="scientific">Rhodofomes roseus</name>
    <dbReference type="NCBI Taxonomy" id="34475"/>
    <lineage>
        <taxon>Eukaryota</taxon>
        <taxon>Fungi</taxon>
        <taxon>Dikarya</taxon>
        <taxon>Basidiomycota</taxon>
        <taxon>Agaricomycotina</taxon>
        <taxon>Agaricomycetes</taxon>
        <taxon>Polyporales</taxon>
        <taxon>Rhodofomes</taxon>
    </lineage>
</organism>
<proteinExistence type="predicted"/>
<evidence type="ECO:0000313" key="4">
    <source>
        <dbReference type="Proteomes" id="UP000298390"/>
    </source>
</evidence>
<feature type="region of interest" description="Disordered" evidence="1">
    <location>
        <begin position="106"/>
        <end position="241"/>
    </location>
</feature>
<feature type="compositionally biased region" description="Low complexity" evidence="1">
    <location>
        <begin position="338"/>
        <end position="368"/>
    </location>
</feature>
<dbReference type="Proteomes" id="UP000298390">
    <property type="component" value="Unassembled WGS sequence"/>
</dbReference>
<sequence length="434" mass="47556">MSKKGNKAQAKETKDTSYQFRDVVLAKIRGYPPWPGMGERPNAKSKKGTWFCVRFFPAGDYGWIVPRDISKLQPHEIQAYINEPYKKSADLLQGYRIALDPTEWEKEREAMPTARRRRATMTRRSPSLRPKKRKRDSEATPAKSKAKPKTPKKGSAEPATKKKAPSTKAKKNGHKSKALVESEDEGGAEAEDENAGPSKQASPPPTKKAKREKEGKESKEGKDGEEGEDSALAADPEASKVREWRHKLQKAFLNAKALPKDEDMPALDQLFSTVENYQNMSIQYLTFSKIGKVMRHINALPKDKVPRDDEFHFKDRAKTLVDKWHDILNENKPKPNGAAAAGESAKATTNGTSPAAKAPDAADAGATANGKEDKLMAEEASEGAMEVDDQEAKADTAPVDVKAESGDVDAEADAPADLAMDESVLADVTMSEAA</sequence>